<evidence type="ECO:0000313" key="1">
    <source>
        <dbReference type="EMBL" id="EJW20962.1"/>
    </source>
</evidence>
<keyword evidence="2" id="KW-1185">Reference proteome</keyword>
<sequence length="102" mass="11665">MSIFDNSLSPVGPFNYIGRLESVDIREADGRPAVFLVIQPDHGDSLEYRNNWEGSDQPNDTLFDTRRDQAQALIGQKVSVNVYKPERYSTGFWWNDIRSAGR</sequence>
<evidence type="ECO:0000313" key="2">
    <source>
        <dbReference type="Proteomes" id="UP000004836"/>
    </source>
</evidence>
<proteinExistence type="predicted"/>
<gene>
    <name evidence="1" type="ORF">IMCC14465_07580</name>
</gene>
<organism evidence="1 2">
    <name type="scientific">alpha proteobacterium IMCC14465</name>
    <dbReference type="NCBI Taxonomy" id="1220535"/>
    <lineage>
        <taxon>Bacteria</taxon>
        <taxon>Pseudomonadati</taxon>
        <taxon>Pseudomonadota</taxon>
        <taxon>Alphaproteobacteria</taxon>
        <taxon>PS1 clade</taxon>
    </lineage>
</organism>
<protein>
    <submittedName>
        <fullName evidence="1">Uncharacterized protein</fullName>
    </submittedName>
</protein>
<dbReference type="AlphaFoldDB" id="J9DVA9"/>
<name>J9DVA9_9PROT</name>
<dbReference type="EMBL" id="ALYF01000003">
    <property type="protein sequence ID" value="EJW20962.1"/>
    <property type="molecule type" value="Genomic_DNA"/>
</dbReference>
<reference evidence="1 2" key="1">
    <citation type="journal article" date="2012" name="J. Bacteriol.">
        <title>Genome Sequence of Strain IMCC14465, Isolated from the East Sea, Belonging to the PS1 Clade of Alphaproteobacteria.</title>
        <authorList>
            <person name="Yang S.J."/>
            <person name="Kang I."/>
            <person name="Cho J.C."/>
        </authorList>
    </citation>
    <scope>NUCLEOTIDE SEQUENCE [LARGE SCALE GENOMIC DNA]</scope>
    <source>
        <strain evidence="1 2">IMCC14465</strain>
    </source>
</reference>
<accession>J9DVA9</accession>
<comment type="caution">
    <text evidence="1">The sequence shown here is derived from an EMBL/GenBank/DDBJ whole genome shotgun (WGS) entry which is preliminary data.</text>
</comment>
<dbReference type="Proteomes" id="UP000004836">
    <property type="component" value="Unassembled WGS sequence"/>
</dbReference>